<dbReference type="AlphaFoldDB" id="A6GFV7"/>
<evidence type="ECO:0000313" key="1">
    <source>
        <dbReference type="EMBL" id="EDM75255.1"/>
    </source>
</evidence>
<dbReference type="PANTHER" id="PTHR34301">
    <property type="entry name" value="DNA-BINDING PROTEIN-RELATED"/>
    <property type="match status" value="1"/>
</dbReference>
<sequence length="367" mass="42387">MGRNELIQRYWAALETQSIALLAPRRVGKTSITKRMIAYHPDGWIVHSRDLENLDSLEGFVRALFEDVEEHVSRSTQVTTHARKLLDSLGITQLKDFHFKPQSLDWRRLLDHVFKDLDELALQRDEKFVLFWDEFTYFLSELANEGREREAMDLLDALRAARQRYLHVRMVLTGSIGLPEVERRLRAAGHNNRALNDVAAHIVPLFDEANARIVIGALFRGAKLPASAALSDAIYRVSEGHPMLIQLLIERLKRSERPSPEAVDTIFTELIEPPGDPLDLRHYIDRLPANFPAEQLEPVYAVLDHVALHPEQTPTAMLSALDLDRTALTNLLRHLTDDFYLVKVRESRGYRFRFGFLRRFWIEERGL</sequence>
<proteinExistence type="predicted"/>
<protein>
    <submittedName>
        <fullName evidence="1">Uncharacterized protein</fullName>
    </submittedName>
</protein>
<dbReference type="Proteomes" id="UP000005801">
    <property type="component" value="Unassembled WGS sequence"/>
</dbReference>
<reference evidence="1 2" key="1">
    <citation type="submission" date="2007-06" db="EMBL/GenBank/DDBJ databases">
        <authorList>
            <person name="Shimkets L."/>
            <person name="Ferriera S."/>
            <person name="Johnson J."/>
            <person name="Kravitz S."/>
            <person name="Beeson K."/>
            <person name="Sutton G."/>
            <person name="Rogers Y.-H."/>
            <person name="Friedman R."/>
            <person name="Frazier M."/>
            <person name="Venter J.C."/>
        </authorList>
    </citation>
    <scope>NUCLEOTIDE SEQUENCE [LARGE SCALE GENOMIC DNA]</scope>
    <source>
        <strain evidence="1 2">SIR-1</strain>
    </source>
</reference>
<name>A6GFV7_9BACT</name>
<dbReference type="Gene3D" id="3.40.50.300">
    <property type="entry name" value="P-loop containing nucleotide triphosphate hydrolases"/>
    <property type="match status" value="1"/>
</dbReference>
<comment type="caution">
    <text evidence="1">The sequence shown here is derived from an EMBL/GenBank/DDBJ whole genome shotgun (WGS) entry which is preliminary data.</text>
</comment>
<accession>A6GFV7</accession>
<dbReference type="PANTHER" id="PTHR34301:SF8">
    <property type="entry name" value="ATPASE DOMAIN-CONTAINING PROTEIN"/>
    <property type="match status" value="1"/>
</dbReference>
<organism evidence="1 2">
    <name type="scientific">Plesiocystis pacifica SIR-1</name>
    <dbReference type="NCBI Taxonomy" id="391625"/>
    <lineage>
        <taxon>Bacteria</taxon>
        <taxon>Pseudomonadati</taxon>
        <taxon>Myxococcota</taxon>
        <taxon>Polyangia</taxon>
        <taxon>Nannocystales</taxon>
        <taxon>Nannocystaceae</taxon>
        <taxon>Plesiocystis</taxon>
    </lineage>
</organism>
<dbReference type="SUPFAM" id="SSF52540">
    <property type="entry name" value="P-loop containing nucleoside triphosphate hydrolases"/>
    <property type="match status" value="1"/>
</dbReference>
<dbReference type="eggNOG" id="COG1672">
    <property type="taxonomic scope" value="Bacteria"/>
</dbReference>
<evidence type="ECO:0000313" key="2">
    <source>
        <dbReference type="Proteomes" id="UP000005801"/>
    </source>
</evidence>
<dbReference type="EMBL" id="ABCS01000098">
    <property type="protein sequence ID" value="EDM75255.1"/>
    <property type="molecule type" value="Genomic_DNA"/>
</dbReference>
<gene>
    <name evidence="1" type="ORF">PPSIR1_18085</name>
</gene>
<keyword evidence="2" id="KW-1185">Reference proteome</keyword>
<dbReference type="STRING" id="391625.PPSIR1_18085"/>
<dbReference type="InterPro" id="IPR027417">
    <property type="entry name" value="P-loop_NTPase"/>
</dbReference>